<gene>
    <name evidence="3" type="ORF">B296_00014532</name>
</gene>
<dbReference type="Pfam" id="PF01554">
    <property type="entry name" value="MatE"/>
    <property type="match status" value="1"/>
</dbReference>
<dbReference type="GO" id="GO:0016020">
    <property type="term" value="C:membrane"/>
    <property type="evidence" value="ECO:0007669"/>
    <property type="project" value="InterPro"/>
</dbReference>
<dbReference type="EMBL" id="AMZH03001594">
    <property type="protein sequence ID" value="RRT78768.1"/>
    <property type="molecule type" value="Genomic_DNA"/>
</dbReference>
<keyword evidence="2" id="KW-0812">Transmembrane</keyword>
<reference evidence="3 4" key="1">
    <citation type="journal article" date="2014" name="Agronomy (Basel)">
        <title>A Draft Genome Sequence for Ensete ventricosum, the Drought-Tolerant Tree Against Hunger.</title>
        <authorList>
            <person name="Harrison J."/>
            <person name="Moore K.A."/>
            <person name="Paszkiewicz K."/>
            <person name="Jones T."/>
            <person name="Grant M."/>
            <person name="Ambacheew D."/>
            <person name="Muzemil S."/>
            <person name="Studholme D.J."/>
        </authorList>
    </citation>
    <scope>NUCLEOTIDE SEQUENCE [LARGE SCALE GENOMIC DNA]</scope>
</reference>
<dbReference type="GO" id="GO:0042910">
    <property type="term" value="F:xenobiotic transmembrane transporter activity"/>
    <property type="evidence" value="ECO:0007669"/>
    <property type="project" value="InterPro"/>
</dbReference>
<comment type="similarity">
    <text evidence="1">Belongs to the multi antimicrobial extrusion (MATE) (TC 2.A.66.1) family.</text>
</comment>
<protein>
    <submittedName>
        <fullName evidence="3">Uncharacterized protein</fullName>
    </submittedName>
</protein>
<evidence type="ECO:0000313" key="3">
    <source>
        <dbReference type="EMBL" id="RRT78768.1"/>
    </source>
</evidence>
<evidence type="ECO:0000256" key="2">
    <source>
        <dbReference type="SAM" id="Phobius"/>
    </source>
</evidence>
<dbReference type="Proteomes" id="UP000287651">
    <property type="component" value="Unassembled WGS sequence"/>
</dbReference>
<organism evidence="3 4">
    <name type="scientific">Ensete ventricosum</name>
    <name type="common">Abyssinian banana</name>
    <name type="synonym">Musa ensete</name>
    <dbReference type="NCBI Taxonomy" id="4639"/>
    <lineage>
        <taxon>Eukaryota</taxon>
        <taxon>Viridiplantae</taxon>
        <taxon>Streptophyta</taxon>
        <taxon>Embryophyta</taxon>
        <taxon>Tracheophyta</taxon>
        <taxon>Spermatophyta</taxon>
        <taxon>Magnoliopsida</taxon>
        <taxon>Liliopsida</taxon>
        <taxon>Zingiberales</taxon>
        <taxon>Musaceae</taxon>
        <taxon>Ensete</taxon>
    </lineage>
</organism>
<feature type="transmembrane region" description="Helical" evidence="2">
    <location>
        <begin position="109"/>
        <end position="131"/>
    </location>
</feature>
<name>A0A427ARC5_ENSVE</name>
<comment type="caution">
    <text evidence="3">The sequence shown here is derived from an EMBL/GenBank/DDBJ whole genome shotgun (WGS) entry which is preliminary data.</text>
</comment>
<dbReference type="InterPro" id="IPR002528">
    <property type="entry name" value="MATE_fam"/>
</dbReference>
<evidence type="ECO:0000256" key="1">
    <source>
        <dbReference type="ARBA" id="ARBA00010199"/>
    </source>
</evidence>
<accession>A0A427ARC5</accession>
<proteinExistence type="inferred from homology"/>
<keyword evidence="2" id="KW-1133">Transmembrane helix</keyword>
<evidence type="ECO:0000313" key="4">
    <source>
        <dbReference type="Proteomes" id="UP000287651"/>
    </source>
</evidence>
<dbReference type="PANTHER" id="PTHR11206">
    <property type="entry name" value="MULTIDRUG RESISTANCE PROTEIN"/>
    <property type="match status" value="1"/>
</dbReference>
<keyword evidence="2" id="KW-0472">Membrane</keyword>
<dbReference type="GO" id="GO:0015297">
    <property type="term" value="F:antiporter activity"/>
    <property type="evidence" value="ECO:0007669"/>
    <property type="project" value="InterPro"/>
</dbReference>
<dbReference type="AlphaFoldDB" id="A0A427ARC5"/>
<sequence length="243" mass="27023">MTSLRAPSSSSSNSHSRSPWVWSPYVARPFARGATTSSAWRSILLLLSASVPIAILWYYIRPILLLLRQDPALAAVASDYLHACLPDLFLQSYLQFLTLPPTACMELSIALHLPINYLFVSAVPLGIGLCFDQPQYRRLPHNLHLPVEPPPPSVLQKLKVAPQPGRPQLRLGVPGVVVIRDRDHPLRSSPKLAGHRCLHGHPPSVYLCHLHLSVLAQLRRAHSDQQRAQCKPARRAAPVGLFW</sequence>
<feature type="transmembrane region" description="Helical" evidence="2">
    <location>
        <begin position="39"/>
        <end position="60"/>
    </location>
</feature>